<dbReference type="InterPro" id="IPR003774">
    <property type="entry name" value="AlgH-like"/>
</dbReference>
<dbReference type="NCBIfam" id="NF001268">
    <property type="entry name" value="PRK00228.1-4"/>
    <property type="match status" value="1"/>
</dbReference>
<reference evidence="3 4" key="1">
    <citation type="journal article" date="2014" name="FEMS Microbiol. Lett.">
        <title>Genome sequencing analysis reveals virulence-related gene content of Ochrobactrum intermedium strain 229E, a urease-positive strain isolated from the human gastric niche.</title>
        <authorList>
            <person name="Kulkarni G.J."/>
            <person name="Shetty S."/>
            <person name="Dharne M.S."/>
            <person name="Shouche Y.S."/>
        </authorList>
    </citation>
    <scope>NUCLEOTIDE SEQUENCE [LARGE SCALE GENOMIC DNA]</scope>
    <source>
        <strain evidence="3 4">229E</strain>
    </source>
</reference>
<sequence>MAIVILRSLATFIIMTILKTSNKEQGFLNGQFLLAMPGMSDERFARSVVYICAHSDEGAMGFIINQLQPVEFPPDLLRQIGVIDDDELIILPDRAQHMMVRNGGPVDRTRGFVLHSDDYMVDSTMPVSEDVCLTATVDILRAIYGGGSGPSRALMALGYSGWAPGQIEVELAENGWLTCDAPLDMLFDSDIEGKYSRLMLHMGIDMARLVSDAGHA</sequence>
<dbReference type="EMBL" id="ASXJ01000010">
    <property type="protein sequence ID" value="ERM03494.1"/>
    <property type="molecule type" value="Genomic_DNA"/>
</dbReference>
<dbReference type="PANTHER" id="PTHR30327:SF1">
    <property type="entry name" value="UPF0301 PROTEIN YQGE"/>
    <property type="match status" value="1"/>
</dbReference>
<evidence type="ECO:0000256" key="1">
    <source>
        <dbReference type="ARBA" id="ARBA00009600"/>
    </source>
</evidence>
<name>U4VGU7_9HYPH</name>
<dbReference type="Pfam" id="PF02622">
    <property type="entry name" value="DUF179"/>
    <property type="match status" value="1"/>
</dbReference>
<dbReference type="SUPFAM" id="SSF143456">
    <property type="entry name" value="VC0467-like"/>
    <property type="match status" value="1"/>
</dbReference>
<dbReference type="AlphaFoldDB" id="U4VGU7"/>
<proteinExistence type="inferred from homology"/>
<evidence type="ECO:0000313" key="3">
    <source>
        <dbReference type="EMBL" id="ERM03494.1"/>
    </source>
</evidence>
<evidence type="ECO:0000256" key="2">
    <source>
        <dbReference type="HAMAP-Rule" id="MF_00758"/>
    </source>
</evidence>
<gene>
    <name evidence="3" type="ORF">Q644_01280</name>
</gene>
<organism evidence="3 4">
    <name type="scientific">Brucella intermedia 229E</name>
    <dbReference type="NCBI Taxonomy" id="1337887"/>
    <lineage>
        <taxon>Bacteria</taxon>
        <taxon>Pseudomonadati</taxon>
        <taxon>Pseudomonadota</taxon>
        <taxon>Alphaproteobacteria</taxon>
        <taxon>Hyphomicrobiales</taxon>
        <taxon>Brucellaceae</taxon>
        <taxon>Brucella/Ochrobactrum group</taxon>
        <taxon>Brucella</taxon>
    </lineage>
</organism>
<dbReference type="PANTHER" id="PTHR30327">
    <property type="entry name" value="UNCHARACTERIZED PROTEIN YQGE"/>
    <property type="match status" value="1"/>
</dbReference>
<protein>
    <recommendedName>
        <fullName evidence="2">UPF0301 protein Q644_01280</fullName>
    </recommendedName>
</protein>
<comment type="caution">
    <text evidence="3">The sequence shown here is derived from an EMBL/GenBank/DDBJ whole genome shotgun (WGS) entry which is preliminary data.</text>
</comment>
<evidence type="ECO:0000313" key="4">
    <source>
        <dbReference type="Proteomes" id="UP000016842"/>
    </source>
</evidence>
<dbReference type="GO" id="GO:0005829">
    <property type="term" value="C:cytosol"/>
    <property type="evidence" value="ECO:0007669"/>
    <property type="project" value="TreeGrafter"/>
</dbReference>
<dbReference type="HAMAP" id="MF_00758">
    <property type="entry name" value="UPF0301"/>
    <property type="match status" value="1"/>
</dbReference>
<accession>U4VGU7</accession>
<dbReference type="Gene3D" id="3.40.1740.10">
    <property type="entry name" value="VC0467-like"/>
    <property type="match status" value="1"/>
</dbReference>
<dbReference type="PATRIC" id="fig|1337887.3.peg.273"/>
<comment type="similarity">
    <text evidence="1 2">Belongs to the UPF0301 (AlgH) family.</text>
</comment>
<dbReference type="Proteomes" id="UP000016842">
    <property type="component" value="Unassembled WGS sequence"/>
</dbReference>